<accession>A0ACC3CWQ8</accession>
<protein>
    <submittedName>
        <fullName evidence="1">Uncharacterized protein</fullName>
    </submittedName>
</protein>
<dbReference type="Proteomes" id="UP001186974">
    <property type="component" value="Unassembled WGS sequence"/>
</dbReference>
<sequence length="477" mass="52659">VEVMLPKLNESFQARVDRGAKNPLRGAMYDTFKFDFILGGLCQLTSSVVGVISPFVLKYLISFASRAYYANNDPTGRTVAPPIGEGIGLVFAIIGLQMIQSLCTNHFLYRGMTNGGQARAVLMAAIFEKAMKISGRAKAGGKPLDAPPSDIKPGTEEERKWYQKLLRKKSKSPGAKKTPDLAKGVSGDGRGWTNGRIVNLMSTDTYRVDTAAGMFHMIWTAPITILLTLALLLINLSYSALAGFALLVIAMPLLGRAVRSLFKRRQSINKITDQRVGLMQEILQAVRFVKYFGWETSFIDRISAIRGREVRSIQKLLAIRNLINAVGMSMPVFASMLAFITYSQTHTILNPAPIFSSLALFNALRMPLNFLPLVIGQVIDAQSSINRIQEFLLEEEAEDSAAWDMNASKAIVVRDADFTWERTPTQDPDKVAGKGPRSYKQEKKDDKAAEKAAKQAKKNNENKVHEQDEGTDSSSTL</sequence>
<dbReference type="EMBL" id="JAWDJW010010607">
    <property type="protein sequence ID" value="KAK3045552.1"/>
    <property type="molecule type" value="Genomic_DNA"/>
</dbReference>
<comment type="caution">
    <text evidence="1">The sequence shown here is derived from an EMBL/GenBank/DDBJ whole genome shotgun (WGS) entry which is preliminary data.</text>
</comment>
<gene>
    <name evidence="1" type="ORF">LTS18_013706</name>
</gene>
<proteinExistence type="predicted"/>
<name>A0ACC3CWQ8_9PEZI</name>
<feature type="non-terminal residue" evidence="1">
    <location>
        <position position="477"/>
    </location>
</feature>
<organism evidence="1 2">
    <name type="scientific">Coniosporium uncinatum</name>
    <dbReference type="NCBI Taxonomy" id="93489"/>
    <lineage>
        <taxon>Eukaryota</taxon>
        <taxon>Fungi</taxon>
        <taxon>Dikarya</taxon>
        <taxon>Ascomycota</taxon>
        <taxon>Pezizomycotina</taxon>
        <taxon>Dothideomycetes</taxon>
        <taxon>Dothideomycetes incertae sedis</taxon>
        <taxon>Coniosporium</taxon>
    </lineage>
</organism>
<evidence type="ECO:0000313" key="1">
    <source>
        <dbReference type="EMBL" id="KAK3045552.1"/>
    </source>
</evidence>
<evidence type="ECO:0000313" key="2">
    <source>
        <dbReference type="Proteomes" id="UP001186974"/>
    </source>
</evidence>
<keyword evidence="2" id="KW-1185">Reference proteome</keyword>
<feature type="non-terminal residue" evidence="1">
    <location>
        <position position="1"/>
    </location>
</feature>
<reference evidence="1" key="1">
    <citation type="submission" date="2024-09" db="EMBL/GenBank/DDBJ databases">
        <title>Black Yeasts Isolated from many extreme environments.</title>
        <authorList>
            <person name="Coleine C."/>
            <person name="Stajich J.E."/>
            <person name="Selbmann L."/>
        </authorList>
    </citation>
    <scope>NUCLEOTIDE SEQUENCE</scope>
    <source>
        <strain evidence="1">CCFEE 5737</strain>
    </source>
</reference>